<keyword evidence="2" id="KW-0521">NADP</keyword>
<keyword evidence="3" id="KW-0560">Oxidoreductase</keyword>
<name>T1JXB3_TETUR</name>
<dbReference type="Gene3D" id="3.20.20.100">
    <property type="entry name" value="NADP-dependent oxidoreductase domain"/>
    <property type="match status" value="1"/>
</dbReference>
<dbReference type="STRING" id="32264.T1JXB3"/>
<dbReference type="AlphaFoldDB" id="T1JXB3"/>
<feature type="active site" description="Proton donor" evidence="4">
    <location>
        <position position="55"/>
    </location>
</feature>
<dbReference type="PROSITE" id="PS00063">
    <property type="entry name" value="ALDOKETO_REDUCTASE_3"/>
    <property type="match status" value="1"/>
</dbReference>
<evidence type="ECO:0000256" key="2">
    <source>
        <dbReference type="ARBA" id="ARBA00022857"/>
    </source>
</evidence>
<dbReference type="HOGENOM" id="CLU_023205_0_0_1"/>
<dbReference type="InterPro" id="IPR020471">
    <property type="entry name" value="AKR"/>
</dbReference>
<dbReference type="Pfam" id="PF00248">
    <property type="entry name" value="Aldo_ket_red"/>
    <property type="match status" value="1"/>
</dbReference>
<protein>
    <recommendedName>
        <fullName evidence="7">NADP-dependent oxidoreductase domain-containing protein</fullName>
    </recommendedName>
</protein>
<dbReference type="FunFam" id="3.20.20.100:FF:000006">
    <property type="entry name" value="Aldo-keto reductase family 1 member A1"/>
    <property type="match status" value="1"/>
</dbReference>
<evidence type="ECO:0000256" key="3">
    <source>
        <dbReference type="ARBA" id="ARBA00023002"/>
    </source>
</evidence>
<dbReference type="InterPro" id="IPR023210">
    <property type="entry name" value="NADP_OxRdtase_dom"/>
</dbReference>
<proteinExistence type="inferred from homology"/>
<evidence type="ECO:0000313" key="9">
    <source>
        <dbReference type="Proteomes" id="UP000015104"/>
    </source>
</evidence>
<evidence type="ECO:0000313" key="8">
    <source>
        <dbReference type="EnsemblMetazoa" id="tetur02g11330.1"/>
    </source>
</evidence>
<evidence type="ECO:0000256" key="6">
    <source>
        <dbReference type="PIRSR" id="PIRSR000097-3"/>
    </source>
</evidence>
<dbReference type="EnsemblMetazoa" id="tetur02g11330.1">
    <property type="protein sequence ID" value="tetur02g11330.1"/>
    <property type="gene ID" value="tetur02g11330"/>
</dbReference>
<dbReference type="Proteomes" id="UP000015104">
    <property type="component" value="Unassembled WGS sequence"/>
</dbReference>
<reference evidence="9" key="1">
    <citation type="submission" date="2011-08" db="EMBL/GenBank/DDBJ databases">
        <authorList>
            <person name="Rombauts S."/>
        </authorList>
    </citation>
    <scope>NUCLEOTIDE SEQUENCE</scope>
    <source>
        <strain evidence="9">London</strain>
    </source>
</reference>
<sequence>MAKPAIGTKLTLNNGNTMPIFGLGTWKSKPGEVKQAVKFALLEGGYRHIDCALIYENEDEVGQALKEVFESGALKREDVFITSKCWNSFHSRAKVTEGCKITLSKLGLEYLDLYLIHWPMGYAEGNGMSPSDGKGGTAYSNVDIVETWQGMEDVHKAGLSKSIGVSNFNSEQVAKILANCSVKPVNNQIEVHPYLTQKELVEFCQKRDITITAYSPLGSPDRPWAKPGDPSLFEESAIKKIAEAHKKTPAQVLLRFAVQRNLITIPKSVTPARIAENIQVFDFELSKEEMETIFGFNKNWRACGLEEHKSHPLYPFNIPF</sequence>
<comment type="similarity">
    <text evidence="1">Belongs to the aldo/keto reductase family.</text>
</comment>
<evidence type="ECO:0000259" key="7">
    <source>
        <dbReference type="Pfam" id="PF00248"/>
    </source>
</evidence>
<reference evidence="8" key="2">
    <citation type="submission" date="2015-06" db="UniProtKB">
        <authorList>
            <consortium name="EnsemblMetazoa"/>
        </authorList>
    </citation>
    <scope>IDENTIFICATION</scope>
</reference>
<feature type="binding site" evidence="5">
    <location>
        <position position="117"/>
    </location>
    <ligand>
        <name>substrate</name>
    </ligand>
</feature>
<dbReference type="PIRSF" id="PIRSF000097">
    <property type="entry name" value="AKR"/>
    <property type="match status" value="1"/>
</dbReference>
<dbReference type="GO" id="GO:0016491">
    <property type="term" value="F:oxidoreductase activity"/>
    <property type="evidence" value="ECO:0007669"/>
    <property type="project" value="UniProtKB-KW"/>
</dbReference>
<dbReference type="EMBL" id="CAEY01000824">
    <property type="status" value="NOT_ANNOTATED_CDS"/>
    <property type="molecule type" value="Genomic_DNA"/>
</dbReference>
<dbReference type="PROSITE" id="PS00798">
    <property type="entry name" value="ALDOKETO_REDUCTASE_1"/>
    <property type="match status" value="1"/>
</dbReference>
<feature type="domain" description="NADP-dependent oxidoreductase" evidence="7">
    <location>
        <begin position="22"/>
        <end position="293"/>
    </location>
</feature>
<dbReference type="InterPro" id="IPR036812">
    <property type="entry name" value="NAD(P)_OxRdtase_dom_sf"/>
</dbReference>
<organism evidence="8 9">
    <name type="scientific">Tetranychus urticae</name>
    <name type="common">Two-spotted spider mite</name>
    <dbReference type="NCBI Taxonomy" id="32264"/>
    <lineage>
        <taxon>Eukaryota</taxon>
        <taxon>Metazoa</taxon>
        <taxon>Ecdysozoa</taxon>
        <taxon>Arthropoda</taxon>
        <taxon>Chelicerata</taxon>
        <taxon>Arachnida</taxon>
        <taxon>Acari</taxon>
        <taxon>Acariformes</taxon>
        <taxon>Trombidiformes</taxon>
        <taxon>Prostigmata</taxon>
        <taxon>Eleutherengona</taxon>
        <taxon>Raphignathae</taxon>
        <taxon>Tetranychoidea</taxon>
        <taxon>Tetranychidae</taxon>
        <taxon>Tetranychus</taxon>
    </lineage>
</organism>
<dbReference type="InterPro" id="IPR018170">
    <property type="entry name" value="Aldo/ket_reductase_CS"/>
</dbReference>
<evidence type="ECO:0000256" key="1">
    <source>
        <dbReference type="ARBA" id="ARBA00007905"/>
    </source>
</evidence>
<evidence type="ECO:0000256" key="4">
    <source>
        <dbReference type="PIRSR" id="PIRSR000097-1"/>
    </source>
</evidence>
<evidence type="ECO:0000256" key="5">
    <source>
        <dbReference type="PIRSR" id="PIRSR000097-2"/>
    </source>
</evidence>
<accession>T1JXB3</accession>
<feature type="site" description="Lowers pKa of active site Tyr" evidence="6">
    <location>
        <position position="84"/>
    </location>
</feature>
<dbReference type="SUPFAM" id="SSF51430">
    <property type="entry name" value="NAD(P)-linked oxidoreductase"/>
    <property type="match status" value="1"/>
</dbReference>
<dbReference type="PANTHER" id="PTHR11732">
    <property type="entry name" value="ALDO/KETO REDUCTASE"/>
    <property type="match status" value="1"/>
</dbReference>
<dbReference type="PROSITE" id="PS00062">
    <property type="entry name" value="ALDOKETO_REDUCTASE_2"/>
    <property type="match status" value="1"/>
</dbReference>
<dbReference type="PRINTS" id="PR00069">
    <property type="entry name" value="ALDKETRDTASE"/>
</dbReference>
<keyword evidence="9" id="KW-1185">Reference proteome</keyword>